<dbReference type="FunFam" id="3.20.20.70:FF:000088">
    <property type="entry name" value="Transaldolase"/>
    <property type="match status" value="1"/>
</dbReference>
<name>A0A0G4G5R8_VITBC</name>
<dbReference type="OMA" id="THAEFLW"/>
<keyword evidence="11" id="KW-1185">Reference proteome</keyword>
<proteinExistence type="inferred from homology"/>
<dbReference type="EMBL" id="CDMY01000571">
    <property type="protein sequence ID" value="CEM23715.1"/>
    <property type="molecule type" value="Genomic_DNA"/>
</dbReference>
<dbReference type="PROSITE" id="PS01054">
    <property type="entry name" value="TRANSALDOLASE_1"/>
    <property type="match status" value="1"/>
</dbReference>
<dbReference type="NCBIfam" id="NF009001">
    <property type="entry name" value="PRK12346.1"/>
    <property type="match status" value="1"/>
</dbReference>
<dbReference type="InterPro" id="IPR013785">
    <property type="entry name" value="Aldolase_TIM"/>
</dbReference>
<dbReference type="STRING" id="1169540.A0A0G4G5R8"/>
<dbReference type="GO" id="GO:0004801">
    <property type="term" value="F:transaldolase activity"/>
    <property type="evidence" value="ECO:0007669"/>
    <property type="project" value="UniProtKB-EC"/>
</dbReference>
<dbReference type="InterPro" id="IPR004730">
    <property type="entry name" value="Transaldolase_1"/>
</dbReference>
<dbReference type="EC" id="2.2.1.2" evidence="3 8"/>
<dbReference type="SUPFAM" id="SSF51569">
    <property type="entry name" value="Aldolase"/>
    <property type="match status" value="1"/>
</dbReference>
<dbReference type="OrthoDB" id="2015515at2759"/>
<dbReference type="CDD" id="cd00957">
    <property type="entry name" value="Transaldolase_TalAB"/>
    <property type="match status" value="1"/>
</dbReference>
<evidence type="ECO:0000256" key="3">
    <source>
        <dbReference type="ARBA" id="ARBA00013151"/>
    </source>
</evidence>
<dbReference type="Pfam" id="PF00923">
    <property type="entry name" value="TAL_FSA"/>
    <property type="match status" value="1"/>
</dbReference>
<keyword evidence="6" id="KW-0704">Schiff base</keyword>
<evidence type="ECO:0000256" key="9">
    <source>
        <dbReference type="SAM" id="MobiDB-lite"/>
    </source>
</evidence>
<dbReference type="HAMAP" id="MF_00492">
    <property type="entry name" value="Transaldolase_1"/>
    <property type="match status" value="1"/>
</dbReference>
<dbReference type="AlphaFoldDB" id="A0A0G4G5R8"/>
<organism evidence="10 11">
    <name type="scientific">Vitrella brassicaformis (strain CCMP3155)</name>
    <dbReference type="NCBI Taxonomy" id="1169540"/>
    <lineage>
        <taxon>Eukaryota</taxon>
        <taxon>Sar</taxon>
        <taxon>Alveolata</taxon>
        <taxon>Colpodellida</taxon>
        <taxon>Vitrellaceae</taxon>
        <taxon>Vitrella</taxon>
    </lineage>
</organism>
<dbReference type="PANTHER" id="PTHR10683:SF18">
    <property type="entry name" value="TRANSALDOLASE"/>
    <property type="match status" value="1"/>
</dbReference>
<comment type="pathway">
    <text evidence="1 8">Carbohydrate degradation; pentose phosphate pathway; D-glyceraldehyde 3-phosphate and beta-D-fructose 6-phosphate from D-ribose 5-phosphate and D-xylulose 5-phosphate (non-oxidative stage): step 2/3.</text>
</comment>
<gene>
    <name evidence="10" type="ORF">Vbra_17075</name>
</gene>
<evidence type="ECO:0000313" key="11">
    <source>
        <dbReference type="Proteomes" id="UP000041254"/>
    </source>
</evidence>
<comment type="similarity">
    <text evidence="2">Belongs to the transaldolase family. Type 1 subfamily.</text>
</comment>
<evidence type="ECO:0000313" key="10">
    <source>
        <dbReference type="EMBL" id="CEM23715.1"/>
    </source>
</evidence>
<keyword evidence="5 8" id="KW-0570">Pentose shunt</keyword>
<dbReference type="PANTHER" id="PTHR10683">
    <property type="entry name" value="TRANSALDOLASE"/>
    <property type="match status" value="1"/>
</dbReference>
<dbReference type="PhylomeDB" id="A0A0G4G5R8"/>
<comment type="function">
    <text evidence="8">Catalyzes the rate-limiting step of the non-oxidative phase in the pentose phosphate pathway. Catalyzes the reversible conversion of sedheptulose-7-phosphate and D-glyceraldehyde 3-phosphate into erythrose-4-phosphate and beta-D-fructose 6-phosphate.</text>
</comment>
<evidence type="ECO:0000256" key="1">
    <source>
        <dbReference type="ARBA" id="ARBA00004857"/>
    </source>
</evidence>
<dbReference type="Proteomes" id="UP000041254">
    <property type="component" value="Unassembled WGS sequence"/>
</dbReference>
<dbReference type="InParanoid" id="A0A0G4G5R8"/>
<dbReference type="PROSITE" id="PS00958">
    <property type="entry name" value="TRANSALDOLASE_2"/>
    <property type="match status" value="1"/>
</dbReference>
<keyword evidence="4 8" id="KW-0808">Transferase</keyword>
<dbReference type="UniPathway" id="UPA00115">
    <property type="reaction ID" value="UER00414"/>
</dbReference>
<sequence>MSKRAGSPSKGGSPAKRADMPALERLKQMTIVVADTGDFNQLKKYKPQDATTNPTLLFQAAQMPEYAHLLDAAMAGAKKTNKKGEDLVSEVCDRLSVKFGCEILKIVPGLVSTEVDACLSFDKDASIKKAKNFIKLYKEEGIEKERILIKMASTWEGIKACEKLEAEGIHCNMTLLFGFGQAVACAEAKATLISPFVGRILDWHKANNKDKTEYAGDEDPGVQSVTKIYKYYKKHGHKTIVMGASFRNIEEIIFLAGCDKLTISPKLLEELHSTKRHFEKKLYEDMVDDEDIPKIKMDEKTFRWMLNEDAMANDKLAEGIRNFNKDLDKLKTFVRSKLGISEP</sequence>
<dbReference type="GO" id="GO:0009052">
    <property type="term" value="P:pentose-phosphate shunt, non-oxidative branch"/>
    <property type="evidence" value="ECO:0007669"/>
    <property type="project" value="TreeGrafter"/>
</dbReference>
<dbReference type="GO" id="GO:0005737">
    <property type="term" value="C:cytoplasm"/>
    <property type="evidence" value="ECO:0007669"/>
    <property type="project" value="InterPro"/>
</dbReference>
<evidence type="ECO:0000256" key="8">
    <source>
        <dbReference type="RuleBase" id="RU000501"/>
    </source>
</evidence>
<evidence type="ECO:0000256" key="7">
    <source>
        <dbReference type="ARBA" id="ARBA00048810"/>
    </source>
</evidence>
<dbReference type="NCBIfam" id="TIGR00874">
    <property type="entry name" value="talAB"/>
    <property type="match status" value="1"/>
</dbReference>
<comment type="catalytic activity">
    <reaction evidence="7 8">
        <text>D-sedoheptulose 7-phosphate + D-glyceraldehyde 3-phosphate = D-erythrose 4-phosphate + beta-D-fructose 6-phosphate</text>
        <dbReference type="Rhea" id="RHEA:17053"/>
        <dbReference type="ChEBI" id="CHEBI:16897"/>
        <dbReference type="ChEBI" id="CHEBI:57483"/>
        <dbReference type="ChEBI" id="CHEBI:57634"/>
        <dbReference type="ChEBI" id="CHEBI:59776"/>
        <dbReference type="EC" id="2.2.1.2"/>
    </reaction>
</comment>
<dbReference type="InterPro" id="IPR001585">
    <property type="entry name" value="TAL/FSA"/>
</dbReference>
<protein>
    <recommendedName>
        <fullName evidence="3 8">Transaldolase</fullName>
        <ecNumber evidence="3 8">2.2.1.2</ecNumber>
    </recommendedName>
</protein>
<dbReference type="Gene3D" id="3.20.20.70">
    <property type="entry name" value="Aldolase class I"/>
    <property type="match status" value="1"/>
</dbReference>
<evidence type="ECO:0000256" key="5">
    <source>
        <dbReference type="ARBA" id="ARBA00023126"/>
    </source>
</evidence>
<dbReference type="InterPro" id="IPR018225">
    <property type="entry name" value="Transaldolase_AS"/>
</dbReference>
<reference evidence="10 11" key="1">
    <citation type="submission" date="2014-11" db="EMBL/GenBank/DDBJ databases">
        <authorList>
            <person name="Zhu J."/>
            <person name="Qi W."/>
            <person name="Song R."/>
        </authorList>
    </citation>
    <scope>NUCLEOTIDE SEQUENCE [LARGE SCALE GENOMIC DNA]</scope>
</reference>
<feature type="region of interest" description="Disordered" evidence="9">
    <location>
        <begin position="1"/>
        <end position="21"/>
    </location>
</feature>
<dbReference type="VEuPathDB" id="CryptoDB:Vbra_17075"/>
<accession>A0A0G4G5R8</accession>
<evidence type="ECO:0000256" key="6">
    <source>
        <dbReference type="ARBA" id="ARBA00023270"/>
    </source>
</evidence>
<evidence type="ECO:0000256" key="2">
    <source>
        <dbReference type="ARBA" id="ARBA00008012"/>
    </source>
</evidence>
<dbReference type="GO" id="GO:0005975">
    <property type="term" value="P:carbohydrate metabolic process"/>
    <property type="evidence" value="ECO:0007669"/>
    <property type="project" value="InterPro"/>
</dbReference>
<evidence type="ECO:0000256" key="4">
    <source>
        <dbReference type="ARBA" id="ARBA00022679"/>
    </source>
</evidence>